<dbReference type="AlphaFoldDB" id="A0A1I7IM64"/>
<name>A0A1I7IM64_9BURK</name>
<dbReference type="Proteomes" id="UP000183656">
    <property type="component" value="Unassembled WGS sequence"/>
</dbReference>
<dbReference type="InterPro" id="IPR002654">
    <property type="entry name" value="Glyco_trans_25"/>
</dbReference>
<sequence>MLPLVFINLDKDSERRTRIEAQLAHLGLPGERLPAVWWKRLPPAEQSLLYSAERNHSQYYQPLVDGEKGCYASHIQAWRQLLASDAPAMVVLEDDVVLENAFAPVMQAIAALGDDWDMVKLMGRPAGEKIRTTRPLTASHRLIQYRRVPSFTAGYVVSRAGARKLLDSRVPFGRPIDIDLRFWWENDLRILGVQPPVVRLDVTSQDSTIAGRGTRASWTTRWRKLAMKARLTWGNARHLRTQKGL</sequence>
<dbReference type="UniPathway" id="UPA00820"/>
<evidence type="ECO:0000256" key="2">
    <source>
        <dbReference type="ARBA" id="ARBA00005222"/>
    </source>
</evidence>
<keyword evidence="3" id="KW-0448">Lipopolysaccharide biosynthesis</keyword>
<keyword evidence="6" id="KW-1185">Reference proteome</keyword>
<feature type="domain" description="Glycosyl transferase family 25" evidence="4">
    <location>
        <begin position="5"/>
        <end position="177"/>
    </location>
</feature>
<evidence type="ECO:0000259" key="4">
    <source>
        <dbReference type="Pfam" id="PF01755"/>
    </source>
</evidence>
<dbReference type="GO" id="GO:0009103">
    <property type="term" value="P:lipopolysaccharide biosynthetic process"/>
    <property type="evidence" value="ECO:0007669"/>
    <property type="project" value="UniProtKB-KW"/>
</dbReference>
<accession>A0A1I7IM64</accession>
<comment type="pathway">
    <text evidence="2">Glycan metabolism; lacto-N-neotetraose biosynthesis.</text>
</comment>
<evidence type="ECO:0000256" key="1">
    <source>
        <dbReference type="ARBA" id="ARBA00005068"/>
    </source>
</evidence>
<dbReference type="Pfam" id="PF01755">
    <property type="entry name" value="Glyco_transf_25"/>
    <property type="match status" value="1"/>
</dbReference>
<protein>
    <submittedName>
        <fullName evidence="5">Glycosyl transferase, family 25</fullName>
    </submittedName>
</protein>
<dbReference type="RefSeq" id="WP_054256107.1">
    <property type="nucleotide sequence ID" value="NZ_CYIG01000013.1"/>
</dbReference>
<reference evidence="5 6" key="1">
    <citation type="submission" date="2016-10" db="EMBL/GenBank/DDBJ databases">
        <authorList>
            <person name="de Groot N.N."/>
        </authorList>
    </citation>
    <scope>NUCLEOTIDE SEQUENCE [LARGE SCALE GENOMIC DNA]</scope>
    <source>
        <strain evidence="5 6">R-24608</strain>
    </source>
</reference>
<proteinExistence type="predicted"/>
<gene>
    <name evidence="5" type="ORF">SAMN04489707_101760</name>
</gene>
<dbReference type="STRING" id="343013.SAMN04489707_101760"/>
<dbReference type="GO" id="GO:0016740">
    <property type="term" value="F:transferase activity"/>
    <property type="evidence" value="ECO:0007669"/>
    <property type="project" value="UniProtKB-KW"/>
</dbReference>
<dbReference type="UniPathway" id="UPA00501"/>
<keyword evidence="5" id="KW-0808">Transferase</keyword>
<evidence type="ECO:0000313" key="5">
    <source>
        <dbReference type="EMBL" id="SFU74019.1"/>
    </source>
</evidence>
<comment type="pathway">
    <text evidence="1">Bacterial outer membrane biogenesis; lipooligosaccharide biosynthesis.</text>
</comment>
<organism evidence="5 6">
    <name type="scientific">Paenacidovorax caeni</name>
    <dbReference type="NCBI Taxonomy" id="343013"/>
    <lineage>
        <taxon>Bacteria</taxon>
        <taxon>Pseudomonadati</taxon>
        <taxon>Pseudomonadota</taxon>
        <taxon>Betaproteobacteria</taxon>
        <taxon>Burkholderiales</taxon>
        <taxon>Comamonadaceae</taxon>
        <taxon>Paenacidovorax</taxon>
    </lineage>
</organism>
<dbReference type="EMBL" id="FPBX01000017">
    <property type="protein sequence ID" value="SFU74019.1"/>
    <property type="molecule type" value="Genomic_DNA"/>
</dbReference>
<evidence type="ECO:0000313" key="6">
    <source>
        <dbReference type="Proteomes" id="UP000183656"/>
    </source>
</evidence>
<dbReference type="CDD" id="cd06532">
    <property type="entry name" value="Glyco_transf_25"/>
    <property type="match status" value="1"/>
</dbReference>
<evidence type="ECO:0000256" key="3">
    <source>
        <dbReference type="ARBA" id="ARBA00022985"/>
    </source>
</evidence>